<comment type="similarity">
    <text evidence="2">Belongs to the eukaryotic cobalamin transport proteins family.</text>
</comment>
<name>A0A7K9UD21_9AVES</name>
<dbReference type="GO" id="GO:0006824">
    <property type="term" value="P:cobalt ion transport"/>
    <property type="evidence" value="ECO:0007669"/>
    <property type="project" value="UniProtKB-KW"/>
</dbReference>
<dbReference type="PANTHER" id="PTHR10559:SF15">
    <property type="entry name" value="COBALAMIN BINDING INTRINSIC FACTOR"/>
    <property type="match status" value="1"/>
</dbReference>
<keyword evidence="4" id="KW-0964">Secreted</keyword>
<evidence type="ECO:0000256" key="4">
    <source>
        <dbReference type="ARBA" id="ARBA00022525"/>
    </source>
</evidence>
<sequence>KRGGMVGNIYSMGLVMQALEVTEKFYEPREWDCAQAFSVVLNHDYSQPMAIAQVLPALVDKPYLKAGAQDCATVPATITVHYTISNKLQGKPFHFHTSVEVPAGSTLLRVLQVAEEKEPKTF</sequence>
<evidence type="ECO:0000256" key="3">
    <source>
        <dbReference type="ARBA" id="ARBA00022426"/>
    </source>
</evidence>
<evidence type="ECO:0000256" key="6">
    <source>
        <dbReference type="ARBA" id="ARBA00023285"/>
    </source>
</evidence>
<feature type="binding site" evidence="7">
    <location>
        <position position="53"/>
    </location>
    <ligand>
        <name>cyanocob(III)alamin</name>
        <dbReference type="ChEBI" id="CHEBI:17439"/>
    </ligand>
</feature>
<dbReference type="OrthoDB" id="6343110at2759"/>
<keyword evidence="3" id="KW-0171">Cobalt transport</keyword>
<feature type="non-terminal residue" evidence="8">
    <location>
        <position position="122"/>
    </location>
</feature>
<dbReference type="GO" id="GO:0031419">
    <property type="term" value="F:cobalamin binding"/>
    <property type="evidence" value="ECO:0007669"/>
    <property type="project" value="InterPro"/>
</dbReference>
<dbReference type="GO" id="GO:0015889">
    <property type="term" value="P:cobalamin transport"/>
    <property type="evidence" value="ECO:0007669"/>
    <property type="project" value="InterPro"/>
</dbReference>
<dbReference type="PANTHER" id="PTHR10559">
    <property type="entry name" value="TRANSCOBALAMIN-1/GASTRIC INTRINSIC FACTOR"/>
    <property type="match status" value="1"/>
</dbReference>
<proteinExistence type="inferred from homology"/>
<feature type="non-terminal residue" evidence="8">
    <location>
        <position position="1"/>
    </location>
</feature>
<feature type="binding site" evidence="7">
    <location>
        <position position="8"/>
    </location>
    <ligand>
        <name>cyanocob(III)alamin</name>
        <dbReference type="ChEBI" id="CHEBI:17439"/>
    </ligand>
</feature>
<keyword evidence="6 7" id="KW-0170">Cobalt</keyword>
<comment type="subcellular location">
    <subcellularLocation>
        <location evidence="1">Secreted</location>
    </subcellularLocation>
</comment>
<dbReference type="Gene3D" id="2.170.130.30">
    <property type="match status" value="1"/>
</dbReference>
<keyword evidence="9" id="KW-1185">Reference proteome</keyword>
<gene>
    <name evidence="8" type="primary">Gif</name>
    <name evidence="8" type="ORF">CHLAEN_R03873</name>
</gene>
<reference evidence="8 9" key="1">
    <citation type="submission" date="2019-09" db="EMBL/GenBank/DDBJ databases">
        <title>Bird 10,000 Genomes (B10K) Project - Family phase.</title>
        <authorList>
            <person name="Zhang G."/>
        </authorList>
    </citation>
    <scope>NUCLEOTIDE SEQUENCE [LARGE SCALE GENOMIC DNA]</scope>
    <source>
        <strain evidence="8">B10K-DU-001-61</strain>
        <tissue evidence="8">Muscle</tissue>
    </source>
</reference>
<evidence type="ECO:0000313" key="9">
    <source>
        <dbReference type="Proteomes" id="UP000579406"/>
    </source>
</evidence>
<evidence type="ECO:0000313" key="8">
    <source>
        <dbReference type="EMBL" id="NXI58378.1"/>
    </source>
</evidence>
<dbReference type="Gene3D" id="1.50.10.20">
    <property type="match status" value="1"/>
</dbReference>
<accession>A0A7K9UD21</accession>
<dbReference type="InterPro" id="IPR051588">
    <property type="entry name" value="Cobalamin_Transport"/>
</dbReference>
<keyword evidence="3" id="KW-0813">Transport</keyword>
<dbReference type="Pfam" id="PF01122">
    <property type="entry name" value="Cobalamin_bind"/>
    <property type="match status" value="1"/>
</dbReference>
<keyword evidence="3" id="KW-0406">Ion transport</keyword>
<evidence type="ECO:0000256" key="1">
    <source>
        <dbReference type="ARBA" id="ARBA00004613"/>
    </source>
</evidence>
<keyword evidence="5" id="KW-0732">Signal</keyword>
<dbReference type="AlphaFoldDB" id="A0A7K9UD21"/>
<dbReference type="Proteomes" id="UP000579406">
    <property type="component" value="Unassembled WGS sequence"/>
</dbReference>
<dbReference type="GO" id="GO:0005615">
    <property type="term" value="C:extracellular space"/>
    <property type="evidence" value="ECO:0007669"/>
    <property type="project" value="TreeGrafter"/>
</dbReference>
<organism evidence="8 9">
    <name type="scientific">Chloroceryle aenea</name>
    <name type="common">American pygmy kingfisher</name>
    <dbReference type="NCBI Taxonomy" id="176938"/>
    <lineage>
        <taxon>Eukaryota</taxon>
        <taxon>Metazoa</taxon>
        <taxon>Chordata</taxon>
        <taxon>Craniata</taxon>
        <taxon>Vertebrata</taxon>
        <taxon>Euteleostomi</taxon>
        <taxon>Archelosauria</taxon>
        <taxon>Archosauria</taxon>
        <taxon>Dinosauria</taxon>
        <taxon>Saurischia</taxon>
        <taxon>Theropoda</taxon>
        <taxon>Coelurosauria</taxon>
        <taxon>Aves</taxon>
        <taxon>Neognathae</taxon>
        <taxon>Neoaves</taxon>
        <taxon>Telluraves</taxon>
        <taxon>Coraciimorphae</taxon>
        <taxon>Coraciiformes</taxon>
        <taxon>Cerylidae</taxon>
        <taxon>Chloroceryle</taxon>
    </lineage>
</organism>
<evidence type="ECO:0000256" key="5">
    <source>
        <dbReference type="ARBA" id="ARBA00022729"/>
    </source>
</evidence>
<comment type="caution">
    <text evidence="8">The sequence shown here is derived from an EMBL/GenBank/DDBJ whole genome shotgun (WGS) entry which is preliminary data.</text>
</comment>
<protein>
    <submittedName>
        <fullName evidence="8">IF factor</fullName>
    </submittedName>
</protein>
<evidence type="ECO:0000256" key="7">
    <source>
        <dbReference type="PIRSR" id="PIRSR602157-1"/>
    </source>
</evidence>
<evidence type="ECO:0000256" key="2">
    <source>
        <dbReference type="ARBA" id="ARBA00006449"/>
    </source>
</evidence>
<dbReference type="InterPro" id="IPR002157">
    <property type="entry name" value="Cbl-bd_prot"/>
</dbReference>
<dbReference type="EMBL" id="VWZY01010880">
    <property type="protein sequence ID" value="NXI58378.1"/>
    <property type="molecule type" value="Genomic_DNA"/>
</dbReference>